<organism evidence="2 3">
    <name type="scientific">Stylosanthes scabra</name>
    <dbReference type="NCBI Taxonomy" id="79078"/>
    <lineage>
        <taxon>Eukaryota</taxon>
        <taxon>Viridiplantae</taxon>
        <taxon>Streptophyta</taxon>
        <taxon>Embryophyta</taxon>
        <taxon>Tracheophyta</taxon>
        <taxon>Spermatophyta</taxon>
        <taxon>Magnoliopsida</taxon>
        <taxon>eudicotyledons</taxon>
        <taxon>Gunneridae</taxon>
        <taxon>Pentapetalae</taxon>
        <taxon>rosids</taxon>
        <taxon>fabids</taxon>
        <taxon>Fabales</taxon>
        <taxon>Fabaceae</taxon>
        <taxon>Papilionoideae</taxon>
        <taxon>50 kb inversion clade</taxon>
        <taxon>dalbergioids sensu lato</taxon>
        <taxon>Dalbergieae</taxon>
        <taxon>Pterocarpus clade</taxon>
        <taxon>Stylosanthes</taxon>
    </lineage>
</organism>
<gene>
    <name evidence="2" type="ORF">PIB30_111018</name>
</gene>
<protein>
    <submittedName>
        <fullName evidence="2">Uncharacterized protein</fullName>
    </submittedName>
</protein>
<accession>A0ABU6U3A3</accession>
<feature type="compositionally biased region" description="Basic and acidic residues" evidence="1">
    <location>
        <begin position="59"/>
        <end position="69"/>
    </location>
</feature>
<feature type="region of interest" description="Disordered" evidence="1">
    <location>
        <begin position="1"/>
        <end position="92"/>
    </location>
</feature>
<feature type="compositionally biased region" description="Basic residues" evidence="1">
    <location>
        <begin position="33"/>
        <end position="43"/>
    </location>
</feature>
<dbReference type="Proteomes" id="UP001341840">
    <property type="component" value="Unassembled WGS sequence"/>
</dbReference>
<feature type="compositionally biased region" description="Basic and acidic residues" evidence="1">
    <location>
        <begin position="16"/>
        <end position="32"/>
    </location>
</feature>
<proteinExistence type="predicted"/>
<reference evidence="2 3" key="1">
    <citation type="journal article" date="2023" name="Plants (Basel)">
        <title>Bridging the Gap: Combining Genomics and Transcriptomics Approaches to Understand Stylosanthes scabra, an Orphan Legume from the Brazilian Caatinga.</title>
        <authorList>
            <person name="Ferreira-Neto J.R.C."/>
            <person name="da Silva M.D."/>
            <person name="Binneck E."/>
            <person name="de Melo N.F."/>
            <person name="da Silva R.H."/>
            <person name="de Melo A.L.T.M."/>
            <person name="Pandolfi V."/>
            <person name="Bustamante F.O."/>
            <person name="Brasileiro-Vidal A.C."/>
            <person name="Benko-Iseppon A.M."/>
        </authorList>
    </citation>
    <scope>NUCLEOTIDE SEQUENCE [LARGE SCALE GENOMIC DNA]</scope>
    <source>
        <tissue evidence="2">Leaves</tissue>
    </source>
</reference>
<comment type="caution">
    <text evidence="2">The sequence shown here is derived from an EMBL/GenBank/DDBJ whole genome shotgun (WGS) entry which is preliminary data.</text>
</comment>
<keyword evidence="3" id="KW-1185">Reference proteome</keyword>
<evidence type="ECO:0000313" key="3">
    <source>
        <dbReference type="Proteomes" id="UP001341840"/>
    </source>
</evidence>
<evidence type="ECO:0000256" key="1">
    <source>
        <dbReference type="SAM" id="MobiDB-lite"/>
    </source>
</evidence>
<sequence>DQLGDQTLIGRHTHTREREKEREKEVVAEKRERRWPKKKKKEKKQGTDVKGSGGAGAAIDDRKSADKRGCVTGFGNGSKNQYLKNHWRMDRR</sequence>
<feature type="non-terminal residue" evidence="2">
    <location>
        <position position="1"/>
    </location>
</feature>
<dbReference type="EMBL" id="JASCZI010097321">
    <property type="protein sequence ID" value="MED6154303.1"/>
    <property type="molecule type" value="Genomic_DNA"/>
</dbReference>
<name>A0ABU6U3A3_9FABA</name>
<evidence type="ECO:0000313" key="2">
    <source>
        <dbReference type="EMBL" id="MED6154303.1"/>
    </source>
</evidence>